<keyword evidence="3" id="KW-1185">Reference proteome</keyword>
<dbReference type="CTD" id="6757940"/>
<gene>
    <name evidence="2" type="ORF">TRIADDRAFT_60790</name>
</gene>
<organism evidence="2 3">
    <name type="scientific">Trichoplax adhaerens</name>
    <name type="common">Trichoplax reptans</name>
    <dbReference type="NCBI Taxonomy" id="10228"/>
    <lineage>
        <taxon>Eukaryota</taxon>
        <taxon>Metazoa</taxon>
        <taxon>Placozoa</taxon>
        <taxon>Uniplacotomia</taxon>
        <taxon>Trichoplacea</taxon>
        <taxon>Trichoplacidae</taxon>
        <taxon>Trichoplax</taxon>
    </lineage>
</organism>
<dbReference type="Proteomes" id="UP000009022">
    <property type="component" value="Unassembled WGS sequence"/>
</dbReference>
<feature type="region of interest" description="Disordered" evidence="1">
    <location>
        <begin position="1303"/>
        <end position="1348"/>
    </location>
</feature>
<dbReference type="RefSeq" id="XP_002116793.1">
    <property type="nucleotide sequence ID" value="XM_002116757.1"/>
</dbReference>
<sequence>MVNGSQFSYVYAHEMLSLLNSLLGQAYVETMGGRIEQRRLAMQAFVDSVRCAIEARSYTLAMSAIRHYWNTCLPLVKPPLERKLLIEPLTFLLESISDLYRIHNKSKADEVKSKLTFDQGDPKLKQSLQDSNQTAEEYIDDLTIRAAMYGVLFLGYADKDQYKEGLQAMDKAISHMPRTHHRLLIFKHRVIFKAKLGKNVLPDIAKFRDENERVVAEMWRYVAECSDDRLEQLSSYQNSIEVLKNSESQWQKFDYLLEFGCWLHRHLFPLQDAIDQLNQITASKTLHELALIQERQAEAKKAKDKNANKDSTKELQVLKLPKRKSNTIHPSAALPTTIDAWSTYELPDDFRNAIKNDTTGCGFNKISINKPMLTFQIMKDFLELCQQSGYHQLCPPLVSMMTLLAQDVIEHKTLISYSRLLSIQLYQDLNLVSGVKHHEQIAGDVVIDESEQAKSREEIHEWQEIQNRVELEGEKIAAKKKATVRFEDDYDDKPETTIKSVKNSIDIRNFEFNSTVAIKSLKIVIGNVSLRHLWTDTAELLIKQGRYQSARQYLTEAQFSAEVFDDKELMTRIYYNLAVILYREANIPHALAKLIDAQKNAVDKGMWLKTILCLVDVLLQDSYRKSQAKTVLLHSIGCLVELAEERKNEVNYITYVKALLTARLAALEMEESKEMENYSQLHATLITALEHYNTSIEDLKNEGFKREASKVLIEQGKLKNLLANVASTTDDQHQYLLEALQSYEEAVQLSNDVYVDSTTLKPVLKPREANLPVQRESIQARLAFANHVIVIMITADAEDQQKRKLDARKDSVQRVFDEYVRPTPIPNSIDTIWKTAINTFTGKALTHLSIAHHLAGSSIKLKAEVLYAAGKSLRLKAFQANPSEVLPWNDLLLTNNQKNLLNNEVPDQKNDKDLYELSDGSISDQDEARDDKSELELEFGNRKYRAIRYLFNYGLSQNYLAQANDCVSQCVHLCLSHRHHDILSLAALEMVECCGRYDPLTTAQYLALHQSCAASQFLYETLMGAQRDPTASRQAALLQQRRHIKIASCDINEAISTTLQSNLDLLEVTSEAWKFISISPNHLDLMKDLPAGISCIILQHSPDKSVLYGAMLEKSKTATIKATKLSSQNLPINASVARADVSPIQLDNLLEKFDQYKKDLSAALVRWNRLEHIQQQQEKLISSFDGESDIKEAKEQQKFTAEEESLQANFNDLITDLDEYLSPILDKFDFIGRPGTGRTGTSNMSGPPGSSHTTGDFLVILADKELLRLPLEATSFFRSASVSSISRDFSLQILRHRLIDDEGREKREKRKPKVSDQIKPTTTSKRSDKKGKQQNLTERAPPANGLNINSSYVRFEDVVDTKNFGSDMGEFSPSQVMTSILKSRPAVTNRWYGLMGNDHAPSLGEWQRILLQSSAFIYYAYERCLADFSPKYLAPLNLPDCRLVVILDQAHSYQSFHNQAKIDAQKSVEELQLEEPLETAALFTLSGVGSVVINQWGTKLQQNKERIRQFIGDPVKEQKLLEQDLASSHKGSLDIAAAVEARRREEEENTNSVQLSYDWYNTVIYGLPNLIIN</sequence>
<dbReference type="HOGENOM" id="CLU_245426_0_0_1"/>
<dbReference type="PhylomeDB" id="B3S8Y7"/>
<dbReference type="EMBL" id="DS985257">
    <property type="protein sequence ID" value="EDV20852.1"/>
    <property type="molecule type" value="Genomic_DNA"/>
</dbReference>
<dbReference type="OrthoDB" id="68437at2759"/>
<protein>
    <submittedName>
        <fullName evidence="2">Uncharacterized protein</fullName>
    </submittedName>
</protein>
<dbReference type="KEGG" id="tad:TRIADDRAFT_60790"/>
<proteinExistence type="predicted"/>
<evidence type="ECO:0000313" key="3">
    <source>
        <dbReference type="Proteomes" id="UP000009022"/>
    </source>
</evidence>
<dbReference type="GeneID" id="6757940"/>
<evidence type="ECO:0000256" key="1">
    <source>
        <dbReference type="SAM" id="MobiDB-lite"/>
    </source>
</evidence>
<reference evidence="2 3" key="1">
    <citation type="journal article" date="2008" name="Nature">
        <title>The Trichoplax genome and the nature of placozoans.</title>
        <authorList>
            <person name="Srivastava M."/>
            <person name="Begovic E."/>
            <person name="Chapman J."/>
            <person name="Putnam N.H."/>
            <person name="Hellsten U."/>
            <person name="Kawashima T."/>
            <person name="Kuo A."/>
            <person name="Mitros T."/>
            <person name="Salamov A."/>
            <person name="Carpenter M.L."/>
            <person name="Signorovitch A.Y."/>
            <person name="Moreno M.A."/>
            <person name="Kamm K."/>
            <person name="Grimwood J."/>
            <person name="Schmutz J."/>
            <person name="Shapiro H."/>
            <person name="Grigoriev I.V."/>
            <person name="Buss L.W."/>
            <person name="Schierwater B."/>
            <person name="Dellaporta S.L."/>
            <person name="Rokhsar D.S."/>
        </authorList>
    </citation>
    <scope>NUCLEOTIDE SEQUENCE [LARGE SCALE GENOMIC DNA]</scope>
    <source>
        <strain evidence="2 3">Grell-BS-1999</strain>
    </source>
</reference>
<dbReference type="OMA" id="IHSMLAM"/>
<dbReference type="eggNOG" id="ENOG502QS2Z">
    <property type="taxonomic scope" value="Eukaryota"/>
</dbReference>
<dbReference type="STRING" id="10228.B3S8Y7"/>
<dbReference type="InParanoid" id="B3S8Y7"/>
<dbReference type="GO" id="GO:0060294">
    <property type="term" value="P:cilium movement involved in cell motility"/>
    <property type="evidence" value="ECO:0007669"/>
    <property type="project" value="InterPro"/>
</dbReference>
<dbReference type="PANTHER" id="PTHR15977:SF15">
    <property type="entry name" value="CILIA- AND FLAGELLA-ASSOCIATED PROTEIN 46"/>
    <property type="match status" value="1"/>
</dbReference>
<accession>B3S8Y7</accession>
<dbReference type="GO" id="GO:0035082">
    <property type="term" value="P:axoneme assembly"/>
    <property type="evidence" value="ECO:0007669"/>
    <property type="project" value="InterPro"/>
</dbReference>
<dbReference type="PANTHER" id="PTHR15977">
    <property type="entry name" value="CILIA- AND FLAGELLA-ASSOCIATED PROTEIN 46"/>
    <property type="match status" value="1"/>
</dbReference>
<name>B3S8Y7_TRIAD</name>
<evidence type="ECO:0000313" key="2">
    <source>
        <dbReference type="EMBL" id="EDV20852.1"/>
    </source>
</evidence>
<dbReference type="InterPro" id="IPR039586">
    <property type="entry name" value="CFAP46"/>
</dbReference>